<dbReference type="InterPro" id="IPR014717">
    <property type="entry name" value="Transl_elong_EF1B/ribsomal_bS6"/>
</dbReference>
<dbReference type="Gene3D" id="3.30.70.60">
    <property type="match status" value="1"/>
</dbReference>
<sequence length="199" mass="22433">MDPQIEKLLKLPNRQKMALFIAILAFEGIALYWGLFLPKQKELADLQGRLEGLRSEVQDKTRIANNLPKLKREYQQLQKDLESALTELPNQKEIPSLLTAITDAGKNSGLDFLLFRPKPEVPKEFYAEVPVDISISGSFYSVANFFNDVGALPRIVNIANVSFADIKSTGGRTTVRVNCLATTFRFIDKKETSDDKKKK</sequence>
<dbReference type="RefSeq" id="WP_281999806.1">
    <property type="nucleotide sequence ID" value="NZ_AP027151.1"/>
</dbReference>
<dbReference type="Proteomes" id="UP001317705">
    <property type="component" value="Chromosome"/>
</dbReference>
<organism evidence="3 4">
    <name type="scientific">Geotalea uraniireducens</name>
    <dbReference type="NCBI Taxonomy" id="351604"/>
    <lineage>
        <taxon>Bacteria</taxon>
        <taxon>Pseudomonadati</taxon>
        <taxon>Thermodesulfobacteriota</taxon>
        <taxon>Desulfuromonadia</taxon>
        <taxon>Geobacterales</taxon>
        <taxon>Geobacteraceae</taxon>
        <taxon>Geotalea</taxon>
    </lineage>
</organism>
<evidence type="ECO:0000256" key="1">
    <source>
        <dbReference type="SAM" id="Coils"/>
    </source>
</evidence>
<keyword evidence="2" id="KW-1133">Transmembrane helix</keyword>
<dbReference type="InterPro" id="IPR007445">
    <property type="entry name" value="PilO"/>
</dbReference>
<evidence type="ECO:0000313" key="3">
    <source>
        <dbReference type="EMBL" id="BDV43680.1"/>
    </source>
</evidence>
<feature type="coiled-coil region" evidence="1">
    <location>
        <begin position="43"/>
        <end position="94"/>
    </location>
</feature>
<keyword evidence="2" id="KW-0472">Membrane</keyword>
<gene>
    <name evidence="3" type="primary">pilO</name>
    <name evidence="3" type="ORF">GURASL_26030</name>
</gene>
<evidence type="ECO:0000313" key="4">
    <source>
        <dbReference type="Proteomes" id="UP001317705"/>
    </source>
</evidence>
<accession>A0ABN6VYM4</accession>
<feature type="transmembrane region" description="Helical" evidence="2">
    <location>
        <begin position="17"/>
        <end position="37"/>
    </location>
</feature>
<keyword evidence="4" id="KW-1185">Reference proteome</keyword>
<name>A0ABN6VYM4_9BACT</name>
<proteinExistence type="predicted"/>
<evidence type="ECO:0000256" key="2">
    <source>
        <dbReference type="SAM" id="Phobius"/>
    </source>
</evidence>
<dbReference type="EMBL" id="AP027151">
    <property type="protein sequence ID" value="BDV43680.1"/>
    <property type="molecule type" value="Genomic_DNA"/>
</dbReference>
<dbReference type="PANTHER" id="PTHR39555">
    <property type="entry name" value="FIMBRIAL ASSEMBLY PROTEIN PILO-LIKE PROTEIN-RELATED"/>
    <property type="match status" value="1"/>
</dbReference>
<keyword evidence="2" id="KW-0812">Transmembrane</keyword>
<protein>
    <submittedName>
        <fullName evidence="3">Type IV pilus biogenesis protein PilO</fullName>
    </submittedName>
</protein>
<keyword evidence="1" id="KW-0175">Coiled coil</keyword>
<dbReference type="PANTHER" id="PTHR39555:SF1">
    <property type="entry name" value="TYPE IV PILUS INNER MEMBRANE COMPONENT PILO"/>
    <property type="match status" value="1"/>
</dbReference>
<reference evidence="3 4" key="1">
    <citation type="submission" date="2022-12" db="EMBL/GenBank/DDBJ databases">
        <title>Polyphasic characterization of Geotalea uranireducens NIT-SL11 newly isolated from a complex of sewage sludge and microbially reduced graphene oxide.</title>
        <authorList>
            <person name="Xie L."/>
            <person name="Yoshida N."/>
            <person name="Meng L."/>
        </authorList>
    </citation>
    <scope>NUCLEOTIDE SEQUENCE [LARGE SCALE GENOMIC DNA]</scope>
    <source>
        <strain evidence="3 4">NIT-SL11</strain>
    </source>
</reference>
<dbReference type="Pfam" id="PF04350">
    <property type="entry name" value="PilO"/>
    <property type="match status" value="1"/>
</dbReference>